<feature type="transmembrane region" description="Helical" evidence="1">
    <location>
        <begin position="337"/>
        <end position="358"/>
    </location>
</feature>
<evidence type="ECO:0000313" key="2">
    <source>
        <dbReference type="EMBL" id="OIR09341.1"/>
    </source>
</evidence>
<evidence type="ECO:0008006" key="3">
    <source>
        <dbReference type="Google" id="ProtNLM"/>
    </source>
</evidence>
<feature type="transmembrane region" description="Helical" evidence="1">
    <location>
        <begin position="269"/>
        <end position="289"/>
    </location>
</feature>
<protein>
    <recommendedName>
        <fullName evidence="3">Glycosyltransferase RgtA/B/C/D-like domain-containing protein</fullName>
    </recommendedName>
</protein>
<keyword evidence="1" id="KW-0812">Transmembrane</keyword>
<feature type="transmembrane region" description="Helical" evidence="1">
    <location>
        <begin position="219"/>
        <end position="235"/>
    </location>
</feature>
<feature type="transmembrane region" description="Helical" evidence="1">
    <location>
        <begin position="181"/>
        <end position="207"/>
    </location>
</feature>
<feature type="transmembrane region" description="Helical" evidence="1">
    <location>
        <begin position="110"/>
        <end position="128"/>
    </location>
</feature>
<accession>A0A1J5SZD0</accession>
<gene>
    <name evidence="2" type="ORF">GALL_85740</name>
</gene>
<sequence>MPPHQTRDAKPRHRLILILAAQLAFIAVVHSVSPAGWGWGRTSPSGNTGVGWLANGSDSFFYDSWLQQAANGHTLFSVLYTTTPHPAAYFNPALLLAGSLARVVGGRAEGWFILMGIAAALALTWTVHRIATTLDLGARAALWAAGLAAFGSGWSWLLKLWNHFAGPPPLLAADLKFMDLIPSSCALIYPLHTIGLALVALGLLQLVVQERRLARRDPVQGRVALIGVLALLAATRPYEPLALAMAYLGYVGVLSVLERSWKPLRERWTLLACGAVAIAPFLGWAAWLSRQPVWSNFARLALNQGHPPWFWICGFGGVGVLALGGAVSLFRTRRDPALLPAVWAIAGVVLAVVAMHGAKLLSGVGIPLCLCAGVGLRGIQGWLEARLRSIRGSGLAAGLLAAVLAGPVTLLVIAREAILYPPLVDTDTVRISDVLRRAEGGSRGLVLCDPEEGAALPGLAGVRVYAGHWALTDGYDQKVERLGQAGFPSSPEDHPAGPADWRVLDALIRETDCRWIVADAGSALLAHLRTVAGATVAYAGPKRVLVRLPRPRS</sequence>
<feature type="transmembrane region" description="Helical" evidence="1">
    <location>
        <begin position="309"/>
        <end position="330"/>
    </location>
</feature>
<name>A0A1J5SZD0_9ZZZZ</name>
<keyword evidence="1" id="KW-1133">Transmembrane helix</keyword>
<feature type="transmembrane region" description="Helical" evidence="1">
    <location>
        <begin position="241"/>
        <end position="257"/>
    </location>
</feature>
<feature type="transmembrane region" description="Helical" evidence="1">
    <location>
        <begin position="140"/>
        <end position="161"/>
    </location>
</feature>
<comment type="caution">
    <text evidence="2">The sequence shown here is derived from an EMBL/GenBank/DDBJ whole genome shotgun (WGS) entry which is preliminary data.</text>
</comment>
<reference evidence="2" key="1">
    <citation type="submission" date="2016-10" db="EMBL/GenBank/DDBJ databases">
        <title>Sequence of Gallionella enrichment culture.</title>
        <authorList>
            <person name="Poehlein A."/>
            <person name="Muehling M."/>
            <person name="Daniel R."/>
        </authorList>
    </citation>
    <scope>NUCLEOTIDE SEQUENCE</scope>
</reference>
<evidence type="ECO:0000256" key="1">
    <source>
        <dbReference type="SAM" id="Phobius"/>
    </source>
</evidence>
<feature type="transmembrane region" description="Helical" evidence="1">
    <location>
        <begin position="395"/>
        <end position="414"/>
    </location>
</feature>
<feature type="transmembrane region" description="Helical" evidence="1">
    <location>
        <begin position="364"/>
        <end position="383"/>
    </location>
</feature>
<keyword evidence="1" id="KW-0472">Membrane</keyword>
<dbReference type="EMBL" id="MLJW01000027">
    <property type="protein sequence ID" value="OIR09341.1"/>
    <property type="molecule type" value="Genomic_DNA"/>
</dbReference>
<organism evidence="2">
    <name type="scientific">mine drainage metagenome</name>
    <dbReference type="NCBI Taxonomy" id="410659"/>
    <lineage>
        <taxon>unclassified sequences</taxon>
        <taxon>metagenomes</taxon>
        <taxon>ecological metagenomes</taxon>
    </lineage>
</organism>
<dbReference type="AlphaFoldDB" id="A0A1J5SZD0"/>
<proteinExistence type="predicted"/>